<evidence type="ECO:0000256" key="12">
    <source>
        <dbReference type="ARBA" id="ARBA00023125"/>
    </source>
</evidence>
<keyword evidence="12" id="KW-0238">DNA-binding</keyword>
<dbReference type="GO" id="GO:0003677">
    <property type="term" value="F:DNA binding"/>
    <property type="evidence" value="ECO:0007669"/>
    <property type="project" value="UniProtKB-KW"/>
</dbReference>
<reference evidence="19" key="1">
    <citation type="submission" date="2017-11" db="EMBL/GenBank/DDBJ databases">
        <authorList>
            <person name="Seth-Smith MB H."/>
        </authorList>
    </citation>
    <scope>NUCLEOTIDE SEQUENCE [LARGE SCALE GENOMIC DNA]</scope>
</reference>
<keyword evidence="6" id="KW-0227">DNA damage</keyword>
<keyword evidence="3" id="KW-0479">Metal-binding</keyword>
<keyword evidence="10" id="KW-0067">ATP-binding</keyword>
<gene>
    <name evidence="18" type="primary">uvrA</name>
    <name evidence="18" type="ORF">C10C_0076</name>
</gene>
<comment type="subcellular location">
    <subcellularLocation>
        <location evidence="1">Cytoplasm</location>
    </subcellularLocation>
</comment>
<feature type="domain" description="ABC transporter" evidence="17">
    <location>
        <begin position="596"/>
        <end position="919"/>
    </location>
</feature>
<name>A0A2R8FA24_9CHLA</name>
<evidence type="ECO:0000256" key="13">
    <source>
        <dbReference type="ARBA" id="ARBA00023204"/>
    </source>
</evidence>
<dbReference type="InterPro" id="IPR041552">
    <property type="entry name" value="UvrA_DNA-bd"/>
</dbReference>
<evidence type="ECO:0000256" key="2">
    <source>
        <dbReference type="ARBA" id="ARBA00022490"/>
    </source>
</evidence>
<keyword evidence="13" id="KW-0234">DNA repair</keyword>
<keyword evidence="19" id="KW-1185">Reference proteome</keyword>
<dbReference type="Pfam" id="PF17755">
    <property type="entry name" value="UvrA_DNA-bind"/>
    <property type="match status" value="1"/>
</dbReference>
<evidence type="ECO:0000256" key="14">
    <source>
        <dbReference type="ARBA" id="ARBA00038000"/>
    </source>
</evidence>
<dbReference type="Pfam" id="PF00005">
    <property type="entry name" value="ABC_tran"/>
    <property type="match status" value="1"/>
</dbReference>
<keyword evidence="8" id="KW-0863">Zinc-finger</keyword>
<dbReference type="Gene3D" id="1.10.8.280">
    <property type="entry name" value="ABC transporter ATPase domain-like"/>
    <property type="match status" value="2"/>
</dbReference>
<comment type="similarity">
    <text evidence="14">Belongs to the ABC transporter superfamily. UvrA family.</text>
</comment>
<evidence type="ECO:0000256" key="3">
    <source>
        <dbReference type="ARBA" id="ARBA00022723"/>
    </source>
</evidence>
<protein>
    <recommendedName>
        <fullName evidence="15">UvrABC system protein A</fullName>
    </recommendedName>
    <alternativeName>
        <fullName evidence="16">Excinuclease ABC subunit A</fullName>
    </alternativeName>
</protein>
<dbReference type="GO" id="GO:0016887">
    <property type="term" value="F:ATP hydrolysis activity"/>
    <property type="evidence" value="ECO:0007669"/>
    <property type="project" value="InterPro"/>
</dbReference>
<evidence type="ECO:0000256" key="5">
    <source>
        <dbReference type="ARBA" id="ARBA00022741"/>
    </source>
</evidence>
<dbReference type="Gene3D" id="3.30.190.20">
    <property type="match status" value="2"/>
</dbReference>
<dbReference type="GO" id="GO:0008270">
    <property type="term" value="F:zinc ion binding"/>
    <property type="evidence" value="ECO:0007669"/>
    <property type="project" value="UniProtKB-KW"/>
</dbReference>
<evidence type="ECO:0000256" key="7">
    <source>
        <dbReference type="ARBA" id="ARBA00022769"/>
    </source>
</evidence>
<dbReference type="PANTHER" id="PTHR43152:SF3">
    <property type="entry name" value="UVRABC SYSTEM PROTEIN A"/>
    <property type="match status" value="1"/>
</dbReference>
<dbReference type="GO" id="GO:0004518">
    <property type="term" value="F:nuclease activity"/>
    <property type="evidence" value="ECO:0007669"/>
    <property type="project" value="UniProtKB-KW"/>
</dbReference>
<dbReference type="Pfam" id="PF17760">
    <property type="entry name" value="UvrA_inter"/>
    <property type="match status" value="2"/>
</dbReference>
<evidence type="ECO:0000256" key="10">
    <source>
        <dbReference type="ARBA" id="ARBA00022840"/>
    </source>
</evidence>
<dbReference type="PANTHER" id="PTHR43152">
    <property type="entry name" value="UVRABC SYSTEM PROTEIN A"/>
    <property type="match status" value="1"/>
</dbReference>
<evidence type="ECO:0000256" key="6">
    <source>
        <dbReference type="ARBA" id="ARBA00022763"/>
    </source>
</evidence>
<dbReference type="GO" id="GO:0005524">
    <property type="term" value="F:ATP binding"/>
    <property type="evidence" value="ECO:0007669"/>
    <property type="project" value="UniProtKB-KW"/>
</dbReference>
<evidence type="ECO:0000256" key="1">
    <source>
        <dbReference type="ARBA" id="ARBA00004496"/>
    </source>
</evidence>
<evidence type="ECO:0000256" key="16">
    <source>
        <dbReference type="ARBA" id="ARBA00042156"/>
    </source>
</evidence>
<evidence type="ECO:0000256" key="8">
    <source>
        <dbReference type="ARBA" id="ARBA00022771"/>
    </source>
</evidence>
<dbReference type="InterPro" id="IPR041102">
    <property type="entry name" value="UvrA_inter"/>
</dbReference>
<keyword evidence="5" id="KW-0547">Nucleotide-binding</keyword>
<keyword evidence="11" id="KW-0267">Excision nuclease</keyword>
<dbReference type="KEGG" id="csee:C10C_0076"/>
<dbReference type="SUPFAM" id="SSF52540">
    <property type="entry name" value="P-loop containing nucleoside triphosphate hydrolases"/>
    <property type="match status" value="4"/>
</dbReference>
<evidence type="ECO:0000259" key="17">
    <source>
        <dbReference type="PROSITE" id="PS50893"/>
    </source>
</evidence>
<proteinExistence type="inferred from homology"/>
<dbReference type="GO" id="GO:0009380">
    <property type="term" value="C:excinuclease repair complex"/>
    <property type="evidence" value="ECO:0007669"/>
    <property type="project" value="InterPro"/>
</dbReference>
<accession>A0A2R8FA24</accession>
<evidence type="ECO:0000313" key="18">
    <source>
        <dbReference type="EMBL" id="SPN73263.1"/>
    </source>
</evidence>
<dbReference type="InterPro" id="IPR003439">
    <property type="entry name" value="ABC_transporter-like_ATP-bd"/>
</dbReference>
<dbReference type="NCBIfam" id="NF001885">
    <property type="entry name" value="PRK00635.1"/>
    <property type="match status" value="1"/>
</dbReference>
<dbReference type="NCBIfam" id="TIGR00630">
    <property type="entry name" value="uvra"/>
    <property type="match status" value="1"/>
</dbReference>
<evidence type="ECO:0000256" key="15">
    <source>
        <dbReference type="ARBA" id="ARBA00039316"/>
    </source>
</evidence>
<evidence type="ECO:0000313" key="19">
    <source>
        <dbReference type="Proteomes" id="UP000244926"/>
    </source>
</evidence>
<sequence length="1832" mass="202369">MLPSTLREFFMKLLPVYLSGITVRNLKNISINFNSEEIVLLTGVSGSGKSSIAFDTLYAAGRKQYISTLPTFFAAALKSLPNPKVEKIYGLSPTIAIKQNHFSYYSHATLGSTTELFSHLALLFSLEGQARDPKTKVALNLLSKEKVLATIMELPEGIQLTLLAPLLYKDTNGIRDYVQQGFTKVRLNGSVQPIYSFLTTGIPENTPADIVVDTLVKIQNNTARLKVSLFTALELGGGQCAVLVDTELLTFSTNQQINQVTYTPLTPQLFSPHVLGSRCCSCQGSGIFISIDDPILINQDLSIKDNCCSFAGNCSSYLHHAVYQAFADALKFSLETPWKDLPLEIQNIFLRGKSNLVLPVRLFDPTLGKKNLTHKVWRGVLNDIGDKVRYTTKPSRYLPKGMSAHRCSLCKGTGLGEYASVATWEGKTFAEFQDMSINLWYALLSEVKAPSLCIREVLQGLKQRLSFLIDLGLGYLTPNRALSTLSGGEQERTAIAKYLGGELFGITYILDEPSIGLHPQDTDKLIRVIQKLRNQGNTIILVEHDEHMISFADRIIDIGPGAGSFGGEVLFNGSPKDFLTHSETLTAKYLRQELAIQIPESRGPPRSWLSLRQAVVHNLKNLSIRLPLARLTAVTGVSGSGKSSLINDTLVPTIESFLNQENPENLEFQGSSIDRLIHITRDLPGRSQRSIPLTYLKAFDEVRELFASQKRSQRQGFTKAHFSFNQPQGACITCQGLGIISISEDEMPIPCSECKGKRYQPQILEILYEGKSIADILDMTVYQAQKFFTSCPKIYEKIHALSLLRLDYLPLGRPLSTLSGGEIQRLKLAHELLFSSSKPTLYVLDEPTTGLHTHDIQALIEVLLSLTYLGHTVIVIEHNMHVVKVSDYVLELGPEGGNDGGYLLASCPPKDLIHLDTPTAKALAPYIQDSLTLPVLRNSPPRLEDPTSGNIIVKDAHENNLKHLDLSLPRNALVAIVGPGASGKHSLVFDILYASGNIAYAELFPTYIRQGLLKETPLPHVGEVKGLSPVISVRKCTSRNHSHHTLASALGLSNSLEKLFAILGEPFSPVTGEKLFKISSQTIIDTLLKNYEDHYVTITSPIPSDTDLNLFLQAKQKEGFLKLYSQGNIYDLDQKLPKDLTSPSLVIQHLKISLRHVSALFSALSVAFSLSSKIQMYILDGEETLELSYSLGWKDLEGRTYPEVTHELLSCDHPEGRCHQCGGTSQILRISLEHHQDKFADYTPLELCNLFFPNSSMQSLEHLLKLANISSSKPLGSLTSETFQILCKGSSEFLGMNTLLQDQLDMEVAAPLLKPLLFPIPCPSCKGSGLNDYARHIRIGETSLLDIYEQDTAFLYSFLKDIETNDTKSIVQDLMNRLTFITKVGLDYITLGQRQDTLSDGESYRLHLAKKISTNLTNIVYLFEEPLSGLHPEDLPIIIRLFKELIANHNTVIATDRSYTLVPYADYTISLGPGSGPKGGFLVDCDVEVLPKSNSNSSSAKKVFPSKTNANSKVALNSTLKVNLSIYHIQNLKVSAPLHSLVAIGGISGSGKTSLLLEGFKKQAEVLLSQGTRNFSNILVIDSHPIASSQRSDISTYFDIAPSLRSFYASLMQAKALNISASMFSTNTKQGQCIDCQGLGYQLVDRAFYALEKRPCPTCSGFRIQPLAQEVLYEGKHFGELLHTPIETIATLFPFIKKIQKPIKALLEIGLGYLPIGQNLASLSISEKTALKVAYFLYQPPQFPTLFLIDELFTSLDLKRKQLLPEKLKSLVAAGHSIIYIDHDVELLKCADYLIEIGPGSGKQGGKLLFAGPPKDIYLNESSLLKKYVPRD</sequence>
<dbReference type="GO" id="GO:0006289">
    <property type="term" value="P:nucleotide-excision repair"/>
    <property type="evidence" value="ECO:0007669"/>
    <property type="project" value="InterPro"/>
</dbReference>
<dbReference type="GO" id="GO:0005737">
    <property type="term" value="C:cytoplasm"/>
    <property type="evidence" value="ECO:0007669"/>
    <property type="project" value="UniProtKB-SubCell"/>
</dbReference>
<dbReference type="PROSITE" id="PS50893">
    <property type="entry name" value="ABC_TRANSPORTER_2"/>
    <property type="match status" value="1"/>
</dbReference>
<dbReference type="Proteomes" id="UP000244926">
    <property type="component" value="Chromosome I"/>
</dbReference>
<evidence type="ECO:0000256" key="11">
    <source>
        <dbReference type="ARBA" id="ARBA00022881"/>
    </source>
</evidence>
<organism evidence="18 19">
    <name type="scientific">Chlamydia serpentis</name>
    <dbReference type="NCBI Taxonomy" id="1967782"/>
    <lineage>
        <taxon>Bacteria</taxon>
        <taxon>Pseudomonadati</taxon>
        <taxon>Chlamydiota</taxon>
        <taxon>Chlamydiia</taxon>
        <taxon>Chlamydiales</taxon>
        <taxon>Chlamydiaceae</taxon>
        <taxon>Chlamydia/Chlamydophila group</taxon>
        <taxon>Chlamydia</taxon>
    </lineage>
</organism>
<keyword evidence="4" id="KW-0677">Repeat</keyword>
<keyword evidence="9" id="KW-0862">Zinc</keyword>
<dbReference type="Gene3D" id="3.40.50.300">
    <property type="entry name" value="P-loop containing nucleotide triphosphate hydrolases"/>
    <property type="match status" value="6"/>
</dbReference>
<evidence type="ECO:0000256" key="9">
    <source>
        <dbReference type="ARBA" id="ARBA00022833"/>
    </source>
</evidence>
<dbReference type="EMBL" id="LT993738">
    <property type="protein sequence ID" value="SPN73263.1"/>
    <property type="molecule type" value="Genomic_DNA"/>
</dbReference>
<dbReference type="InterPro" id="IPR027417">
    <property type="entry name" value="P-loop_NTPase"/>
</dbReference>
<evidence type="ECO:0000256" key="4">
    <source>
        <dbReference type="ARBA" id="ARBA00022737"/>
    </source>
</evidence>
<keyword evidence="2" id="KW-0963">Cytoplasm</keyword>
<dbReference type="InterPro" id="IPR004602">
    <property type="entry name" value="UvrA"/>
</dbReference>
<dbReference type="Gene3D" id="1.20.1580.10">
    <property type="entry name" value="ABC transporter ATPase like domain"/>
    <property type="match status" value="6"/>
</dbReference>
<keyword evidence="7" id="KW-0228">DNA excision</keyword>